<dbReference type="RefSeq" id="WP_305989964.1">
    <property type="nucleotide sequence ID" value="NZ_JAVAMP010000001.1"/>
</dbReference>
<reference evidence="1 2" key="1">
    <citation type="submission" date="2023-08" db="EMBL/GenBank/DDBJ databases">
        <authorList>
            <person name="Park J.-S."/>
        </authorList>
    </citation>
    <scope>NUCLEOTIDE SEQUENCE [LARGE SCALE GENOMIC DNA]</scope>
    <source>
        <strain evidence="1 2">2205SS18-9</strain>
    </source>
</reference>
<sequence length="151" mass="15936">MSFFSNSICDCCVCPIQSILEQLAPGFIGLTTLTSTEGSLELFSVNNFLAVTGEGTIPVCNISEVGLGFRNVILKPIKKNKGECACCEDPTTNLFDTMRGQIVTVDFLGPSGDNSLTGSVFDVGEGVVILEQANGDKNAISTCKTTRISLA</sequence>
<keyword evidence="2" id="KW-1185">Reference proteome</keyword>
<protein>
    <submittedName>
        <fullName evidence="1">Uncharacterized protein</fullName>
    </submittedName>
</protein>
<proteinExistence type="predicted"/>
<accession>A0ABT9ITL4</accession>
<name>A0ABT9ITL4_9BACL</name>
<evidence type="ECO:0000313" key="1">
    <source>
        <dbReference type="EMBL" id="MDP5272653.1"/>
    </source>
</evidence>
<gene>
    <name evidence="1" type="ORF">Q5Y73_00895</name>
</gene>
<dbReference type="EMBL" id="JAVAMP010000001">
    <property type="protein sequence ID" value="MDP5272653.1"/>
    <property type="molecule type" value="Genomic_DNA"/>
</dbReference>
<dbReference type="Proteomes" id="UP001231941">
    <property type="component" value="Unassembled WGS sequence"/>
</dbReference>
<evidence type="ECO:0000313" key="2">
    <source>
        <dbReference type="Proteomes" id="UP001231941"/>
    </source>
</evidence>
<organism evidence="1 2">
    <name type="scientific">Chengkuizengella axinellae</name>
    <dbReference type="NCBI Taxonomy" id="3064388"/>
    <lineage>
        <taxon>Bacteria</taxon>
        <taxon>Bacillati</taxon>
        <taxon>Bacillota</taxon>
        <taxon>Bacilli</taxon>
        <taxon>Bacillales</taxon>
        <taxon>Paenibacillaceae</taxon>
        <taxon>Chengkuizengella</taxon>
    </lineage>
</organism>
<comment type="caution">
    <text evidence="1">The sequence shown here is derived from an EMBL/GenBank/DDBJ whole genome shotgun (WGS) entry which is preliminary data.</text>
</comment>